<dbReference type="OrthoDB" id="7220345at2"/>
<accession>A0A5C4JS09</accession>
<dbReference type="EMBL" id="VCLB01000005">
    <property type="protein sequence ID" value="TNB48057.1"/>
    <property type="molecule type" value="Genomic_DNA"/>
</dbReference>
<evidence type="ECO:0000256" key="1">
    <source>
        <dbReference type="SAM" id="MobiDB-lite"/>
    </source>
</evidence>
<keyword evidence="3" id="KW-1185">Reference proteome</keyword>
<comment type="caution">
    <text evidence="2">The sequence shown here is derived from an EMBL/GenBank/DDBJ whole genome shotgun (WGS) entry which is preliminary data.</text>
</comment>
<protein>
    <submittedName>
        <fullName evidence="2">DNA-binding protein</fullName>
    </submittedName>
</protein>
<sequence length="84" mass="9201">MAGNSLREVTIPRFALRAEEAAASLAISTSLFKAWVSDGRMPKGRKIGGVMLWDTEKVRAAWSRLSEDGESQDDDENPFDGMVA</sequence>
<gene>
    <name evidence="2" type="ORF">FF124_10780</name>
</gene>
<dbReference type="Proteomes" id="UP000307874">
    <property type="component" value="Unassembled WGS sequence"/>
</dbReference>
<keyword evidence="2" id="KW-0238">DNA-binding</keyword>
<reference evidence="2 3" key="2">
    <citation type="submission" date="2019-06" db="EMBL/GenBank/DDBJ databases">
        <title>Martelella lutilitoris sp. nov., isolated from a tidal mudflat.</title>
        <authorList>
            <person name="Kim Y.-J."/>
        </authorList>
    </citation>
    <scope>NUCLEOTIDE SEQUENCE [LARGE SCALE GENOMIC DNA]</scope>
    <source>
        <strain evidence="2 3">GH2-6</strain>
    </source>
</reference>
<dbReference type="RefSeq" id="WP_138748486.1">
    <property type="nucleotide sequence ID" value="NZ_VCLB01000005.1"/>
</dbReference>
<feature type="compositionally biased region" description="Acidic residues" evidence="1">
    <location>
        <begin position="68"/>
        <end position="78"/>
    </location>
</feature>
<organism evidence="2 3">
    <name type="scientific">Martelella lutilitoris</name>
    <dbReference type="NCBI Taxonomy" id="2583532"/>
    <lineage>
        <taxon>Bacteria</taxon>
        <taxon>Pseudomonadati</taxon>
        <taxon>Pseudomonadota</taxon>
        <taxon>Alphaproteobacteria</taxon>
        <taxon>Hyphomicrobiales</taxon>
        <taxon>Aurantimonadaceae</taxon>
        <taxon>Martelella</taxon>
    </lineage>
</organism>
<feature type="region of interest" description="Disordered" evidence="1">
    <location>
        <begin position="64"/>
        <end position="84"/>
    </location>
</feature>
<proteinExistence type="predicted"/>
<name>A0A5C4JS09_9HYPH</name>
<dbReference type="GO" id="GO:0003677">
    <property type="term" value="F:DNA binding"/>
    <property type="evidence" value="ECO:0007669"/>
    <property type="project" value="UniProtKB-KW"/>
</dbReference>
<evidence type="ECO:0000313" key="2">
    <source>
        <dbReference type="EMBL" id="TNB48057.1"/>
    </source>
</evidence>
<dbReference type="AlphaFoldDB" id="A0A5C4JS09"/>
<evidence type="ECO:0000313" key="3">
    <source>
        <dbReference type="Proteomes" id="UP000307874"/>
    </source>
</evidence>
<reference evidence="2 3" key="1">
    <citation type="submission" date="2019-05" db="EMBL/GenBank/DDBJ databases">
        <authorList>
            <person name="Lee S.D."/>
        </authorList>
    </citation>
    <scope>NUCLEOTIDE SEQUENCE [LARGE SCALE GENOMIC DNA]</scope>
    <source>
        <strain evidence="2 3">GH2-6</strain>
    </source>
</reference>